<feature type="region of interest" description="Disordered" evidence="1">
    <location>
        <begin position="311"/>
        <end position="361"/>
    </location>
</feature>
<feature type="compositionally biased region" description="Polar residues" evidence="1">
    <location>
        <begin position="348"/>
        <end position="361"/>
    </location>
</feature>
<dbReference type="InParanoid" id="A0A3N4KTT5"/>
<dbReference type="STRING" id="1392247.A0A3N4KTT5"/>
<dbReference type="PANTHER" id="PTHR28298:SF1">
    <property type="entry name" value="EISOSOME PROTEIN 1"/>
    <property type="match status" value="1"/>
</dbReference>
<evidence type="ECO:0000313" key="3">
    <source>
        <dbReference type="Proteomes" id="UP000277580"/>
    </source>
</evidence>
<dbReference type="EMBL" id="ML119126">
    <property type="protein sequence ID" value="RPB12898.1"/>
    <property type="molecule type" value="Genomic_DNA"/>
</dbReference>
<sequence length="582" mass="62741">MATLLHPLAPISNMLLPLTNGHTSHTHIPNQSDTTATPTPPATSTSPHTAISTAPNKDELGTSLSKNGSQGVILNNATAVTDVSSALNTPARMTGPRDMTMQTVSTQTDNNNELQRGTKFFATTELYAAHYLRTAEAHELPSYPTIGLLHPEAAGASAALLAHRDHRPVEIWRPNSIAAAGAAASLAHSNPKSVNIWEPAPSEPAGKAALHALEDPSFPQPYTMPESFKRWSLSGAIGAMQSSKEKRRRSGSSPMPLTIRQETEAASAGNSALTAATIAHMPPTRRLSVATGADPTSEYVAESKVLNAGRVPQQDKRKSDVLRAATISMSKSSRRTTLPDVPRHDHSAQSVPATTPPSRRFNSNIQEAARKVAAERLAKIGYDTDRTLSASPLGAQAAQTSINRSHTVPNAGSSDIGQARNTEADMALLRGDIARADAKKRGENAFLLMSAAQRNVQAKLSGIDKQVADSRGLARREDWEPRATQIAQAESEKRTENHGKISIGGGAYMAPEEIDAIAQRNVQPLLENINRRANAERARIDSERARELEEHLDIGESRRVQALHQARERETREDIRRARGVF</sequence>
<dbReference type="OrthoDB" id="4070583at2759"/>
<evidence type="ECO:0000313" key="2">
    <source>
        <dbReference type="EMBL" id="RPB12898.1"/>
    </source>
</evidence>
<organism evidence="2 3">
    <name type="scientific">Morchella conica CCBAS932</name>
    <dbReference type="NCBI Taxonomy" id="1392247"/>
    <lineage>
        <taxon>Eukaryota</taxon>
        <taxon>Fungi</taxon>
        <taxon>Dikarya</taxon>
        <taxon>Ascomycota</taxon>
        <taxon>Pezizomycotina</taxon>
        <taxon>Pezizomycetes</taxon>
        <taxon>Pezizales</taxon>
        <taxon>Morchellaceae</taxon>
        <taxon>Morchella</taxon>
    </lineage>
</organism>
<feature type="region of interest" description="Disordered" evidence="1">
    <location>
        <begin position="20"/>
        <end position="66"/>
    </location>
</feature>
<evidence type="ECO:0000256" key="1">
    <source>
        <dbReference type="SAM" id="MobiDB-lite"/>
    </source>
</evidence>
<dbReference type="Pfam" id="PF12757">
    <property type="entry name" value="Eisosome1"/>
    <property type="match status" value="1"/>
</dbReference>
<name>A0A3N4KTT5_9PEZI</name>
<protein>
    <submittedName>
        <fullName evidence="2">Uncharacterized protein</fullName>
    </submittedName>
</protein>
<accession>A0A3N4KTT5</accession>
<dbReference type="PANTHER" id="PTHR28298">
    <property type="entry name" value="EISOSOME PROTEIN 1"/>
    <property type="match status" value="1"/>
</dbReference>
<proteinExistence type="predicted"/>
<dbReference type="Proteomes" id="UP000277580">
    <property type="component" value="Unassembled WGS sequence"/>
</dbReference>
<dbReference type="AlphaFoldDB" id="A0A3N4KTT5"/>
<dbReference type="InterPro" id="IPR024527">
    <property type="entry name" value="Eisosome1"/>
</dbReference>
<feature type="compositionally biased region" description="Polar residues" evidence="1">
    <location>
        <begin position="20"/>
        <end position="31"/>
    </location>
</feature>
<gene>
    <name evidence="2" type="ORF">P167DRAFT_148346</name>
</gene>
<dbReference type="GO" id="GO:0070941">
    <property type="term" value="P:eisosome assembly"/>
    <property type="evidence" value="ECO:0007669"/>
    <property type="project" value="TreeGrafter"/>
</dbReference>
<keyword evidence="3" id="KW-1185">Reference proteome</keyword>
<feature type="compositionally biased region" description="Low complexity" evidence="1">
    <location>
        <begin position="32"/>
        <end position="55"/>
    </location>
</feature>
<reference evidence="2 3" key="1">
    <citation type="journal article" date="2018" name="Nat. Ecol. Evol.">
        <title>Pezizomycetes genomes reveal the molecular basis of ectomycorrhizal truffle lifestyle.</title>
        <authorList>
            <person name="Murat C."/>
            <person name="Payen T."/>
            <person name="Noel B."/>
            <person name="Kuo A."/>
            <person name="Morin E."/>
            <person name="Chen J."/>
            <person name="Kohler A."/>
            <person name="Krizsan K."/>
            <person name="Balestrini R."/>
            <person name="Da Silva C."/>
            <person name="Montanini B."/>
            <person name="Hainaut M."/>
            <person name="Levati E."/>
            <person name="Barry K.W."/>
            <person name="Belfiori B."/>
            <person name="Cichocki N."/>
            <person name="Clum A."/>
            <person name="Dockter R.B."/>
            <person name="Fauchery L."/>
            <person name="Guy J."/>
            <person name="Iotti M."/>
            <person name="Le Tacon F."/>
            <person name="Lindquist E.A."/>
            <person name="Lipzen A."/>
            <person name="Malagnac F."/>
            <person name="Mello A."/>
            <person name="Molinier V."/>
            <person name="Miyauchi S."/>
            <person name="Poulain J."/>
            <person name="Riccioni C."/>
            <person name="Rubini A."/>
            <person name="Sitrit Y."/>
            <person name="Splivallo R."/>
            <person name="Traeger S."/>
            <person name="Wang M."/>
            <person name="Zifcakova L."/>
            <person name="Wipf D."/>
            <person name="Zambonelli A."/>
            <person name="Paolocci F."/>
            <person name="Nowrousian M."/>
            <person name="Ottonello S."/>
            <person name="Baldrian P."/>
            <person name="Spatafora J.W."/>
            <person name="Henrissat B."/>
            <person name="Nagy L.G."/>
            <person name="Aury J.M."/>
            <person name="Wincker P."/>
            <person name="Grigoriev I.V."/>
            <person name="Bonfante P."/>
            <person name="Martin F.M."/>
        </authorList>
    </citation>
    <scope>NUCLEOTIDE SEQUENCE [LARGE SCALE GENOMIC DNA]</scope>
    <source>
        <strain evidence="2 3">CCBAS932</strain>
    </source>
</reference>